<reference evidence="1 2" key="1">
    <citation type="submission" date="2018-10" db="EMBL/GenBank/DDBJ databases">
        <title>Bradyrhizobium sp. nov., isolated from effective nodules of peanut in China.</title>
        <authorList>
            <person name="Li Y."/>
        </authorList>
    </citation>
    <scope>NUCLEOTIDE SEQUENCE [LARGE SCALE GENOMIC DNA]</scope>
    <source>
        <strain evidence="1 2">CCBAU 51781</strain>
    </source>
</reference>
<name>A0ABY0DHB4_9BRAD</name>
<protein>
    <recommendedName>
        <fullName evidence="3">Lipoprotein</fullName>
    </recommendedName>
</protein>
<keyword evidence="2" id="KW-1185">Reference proteome</keyword>
<dbReference type="Proteomes" id="UP000289946">
    <property type="component" value="Unassembled WGS sequence"/>
</dbReference>
<dbReference type="PROSITE" id="PS51257">
    <property type="entry name" value="PROKAR_LIPOPROTEIN"/>
    <property type="match status" value="1"/>
</dbReference>
<evidence type="ECO:0000313" key="2">
    <source>
        <dbReference type="Proteomes" id="UP000289946"/>
    </source>
</evidence>
<evidence type="ECO:0000313" key="1">
    <source>
        <dbReference type="EMBL" id="RXG91625.1"/>
    </source>
</evidence>
<gene>
    <name evidence="1" type="ORF">EAS62_24405</name>
</gene>
<dbReference type="RefSeq" id="WP_128941096.1">
    <property type="nucleotide sequence ID" value="NZ_RDRA01000014.1"/>
</dbReference>
<evidence type="ECO:0008006" key="3">
    <source>
        <dbReference type="Google" id="ProtNLM"/>
    </source>
</evidence>
<organism evidence="1 2">
    <name type="scientific">Bradyrhizobium zhanjiangense</name>
    <dbReference type="NCBI Taxonomy" id="1325107"/>
    <lineage>
        <taxon>Bacteria</taxon>
        <taxon>Pseudomonadati</taxon>
        <taxon>Pseudomonadota</taxon>
        <taxon>Alphaproteobacteria</taxon>
        <taxon>Hyphomicrobiales</taxon>
        <taxon>Nitrobacteraceae</taxon>
        <taxon>Bradyrhizobium</taxon>
    </lineage>
</organism>
<sequence>MRPNNFAKTITIPALCLLIAGCGGGSDLDTTAADAAQIGDTVKVRYPASTPMCAERNDASKVYVAGELAQRQAMRVEQSASKAVDAAKAARKAAMASAPSCQWAPDSGEYAVTGKEIVGDANAQFHTADFCLKPKGRDDQRCWWISASAKMNPQIERIASAAQAK</sequence>
<comment type="caution">
    <text evidence="1">The sequence shown here is derived from an EMBL/GenBank/DDBJ whole genome shotgun (WGS) entry which is preliminary data.</text>
</comment>
<dbReference type="EMBL" id="RDRA01000014">
    <property type="protein sequence ID" value="RXG91625.1"/>
    <property type="molecule type" value="Genomic_DNA"/>
</dbReference>
<proteinExistence type="predicted"/>
<accession>A0ABY0DHB4</accession>